<feature type="compositionally biased region" description="Polar residues" evidence="1">
    <location>
        <begin position="164"/>
        <end position="177"/>
    </location>
</feature>
<feature type="compositionally biased region" description="Low complexity" evidence="1">
    <location>
        <begin position="883"/>
        <end position="901"/>
    </location>
</feature>
<dbReference type="AlphaFoldDB" id="A0A922IBS8"/>
<feature type="compositionally biased region" description="Low complexity" evidence="1">
    <location>
        <begin position="187"/>
        <end position="214"/>
    </location>
</feature>
<feature type="region of interest" description="Disordered" evidence="1">
    <location>
        <begin position="164"/>
        <end position="218"/>
    </location>
</feature>
<evidence type="ECO:0000256" key="1">
    <source>
        <dbReference type="SAM" id="MobiDB-lite"/>
    </source>
</evidence>
<gene>
    <name evidence="2" type="ORF">DERF_001910</name>
</gene>
<feature type="compositionally biased region" description="Polar residues" evidence="1">
    <location>
        <begin position="619"/>
        <end position="632"/>
    </location>
</feature>
<dbReference type="Proteomes" id="UP000790347">
    <property type="component" value="Unassembled WGS sequence"/>
</dbReference>
<organism evidence="2 3">
    <name type="scientific">Dermatophagoides farinae</name>
    <name type="common">American house dust mite</name>
    <dbReference type="NCBI Taxonomy" id="6954"/>
    <lineage>
        <taxon>Eukaryota</taxon>
        <taxon>Metazoa</taxon>
        <taxon>Ecdysozoa</taxon>
        <taxon>Arthropoda</taxon>
        <taxon>Chelicerata</taxon>
        <taxon>Arachnida</taxon>
        <taxon>Acari</taxon>
        <taxon>Acariformes</taxon>
        <taxon>Sarcoptiformes</taxon>
        <taxon>Astigmata</taxon>
        <taxon>Psoroptidia</taxon>
        <taxon>Analgoidea</taxon>
        <taxon>Pyroglyphidae</taxon>
        <taxon>Dermatophagoidinae</taxon>
        <taxon>Dermatophagoides</taxon>
    </lineage>
</organism>
<evidence type="ECO:0000313" key="2">
    <source>
        <dbReference type="EMBL" id="KAH9527923.1"/>
    </source>
</evidence>
<feature type="compositionally biased region" description="Pro residues" evidence="1">
    <location>
        <begin position="386"/>
        <end position="396"/>
    </location>
</feature>
<feature type="compositionally biased region" description="Low complexity" evidence="1">
    <location>
        <begin position="706"/>
        <end position="727"/>
    </location>
</feature>
<feature type="compositionally biased region" description="Polar residues" evidence="1">
    <location>
        <begin position="821"/>
        <end position="830"/>
    </location>
</feature>
<comment type="caution">
    <text evidence="2">The sequence shown here is derived from an EMBL/GenBank/DDBJ whole genome shotgun (WGS) entry which is preliminary data.</text>
</comment>
<feature type="compositionally biased region" description="Low complexity" evidence="1">
    <location>
        <begin position="530"/>
        <end position="561"/>
    </location>
</feature>
<feature type="region of interest" description="Disordered" evidence="1">
    <location>
        <begin position="616"/>
        <end position="988"/>
    </location>
</feature>
<feature type="region of interest" description="Disordered" evidence="1">
    <location>
        <begin position="252"/>
        <end position="424"/>
    </location>
</feature>
<dbReference type="EMBL" id="ASGP02000001">
    <property type="protein sequence ID" value="KAH9527923.1"/>
    <property type="molecule type" value="Genomic_DNA"/>
</dbReference>
<feature type="compositionally biased region" description="Low complexity" evidence="1">
    <location>
        <begin position="943"/>
        <end position="953"/>
    </location>
</feature>
<feature type="compositionally biased region" description="Polar residues" evidence="1">
    <location>
        <begin position="695"/>
        <end position="705"/>
    </location>
</feature>
<feature type="compositionally biased region" description="Low complexity" evidence="1">
    <location>
        <begin position="466"/>
        <end position="478"/>
    </location>
</feature>
<feature type="compositionally biased region" description="Low complexity" evidence="1">
    <location>
        <begin position="831"/>
        <end position="847"/>
    </location>
</feature>
<sequence>MAKKLKYLIHSVQCTMWHISHHHNNNGKCIIMNNDFMTNTNIKQSLVANMLPHRTPFTIIIAILAAVIIGSSANSQDNSHHHNKNDEIVSFELPTETETDTHTHHNQQQRQSQVQHLHHEISPPIKRQISNNPNYQYYNLELPNTNTTNFQLPPVEDHFIHYHQPQSQPSRDQTQPQPVHRHHSLSNHHNQQPQQAQYHQPQPQYIQPQSQSASNQDQFNSIRRYPQFQQNQPLTNNEPLISVISGANQFHPSQSVSWNPPPTHFPPPPISPPQSSSSSSVLNSAQAPSSLPDSISNIPQNSPQSSIVSSSQSNANQFNAQLVDSSNNQRTNSRSQSQSFSPSKPSESSVQSQPAYPFQYEDLQSNANKSRINFRPGNHNLLAPISEPPPPAPDSTPIPTRSTVPPSSTPAIANKTAPTNSSDNKKDDVVIYYYYYYDDDKNAKNDPNNELDAIPSLEGFDGGVNSQSQPPSSSHSQSTVGNPPGKILVKQPADSHKMMTDLHSGANVKPLDISAILNPSTSNSEHRKPTQPQQQSSSQPITSTSAQIQQPSQPSILPPITNHTSLVSNIFRYGNQQQSQPVTISTPQAPSQLPSHFEPEKIQPQFIGIEKLPEHDQPRISSPQIPASTAVPTLTSRTSTLQQYSTTTSARPRFTTTTTTTTTTTPTPSTTEASTTTESPRRRFGNRRPGFGAPNRSTPSYRNRLSTTTTTTTTTSAPPRTFTRAPPVSYNNPAAVNLRRNRPLSNNRFRRPQRPGFGSPINDERHSGDDQQGDGKEQNPSSTSTTTTTTTAAPHRTAQDQSSPSSRRFGNRGRYGGRGSYQPQPSTGRPSTEASSSTTDTATQSTTRRPSVYASRNRPQLRGGGGRLPFLRNRNRNQPEEQSAISSTTETTVAASVSAASDDQGNAGGNDETAAAAAIESGSQPASGNSDSDLESQPALGESSLSSTPSSSTERPKIGGGRQRPALFGNRPRPNLFGRRAPTPAQSA</sequence>
<proteinExistence type="predicted"/>
<feature type="compositionally biased region" description="Polar residues" evidence="1">
    <location>
        <begin position="362"/>
        <end position="371"/>
    </location>
</feature>
<feature type="compositionally biased region" description="Basic and acidic residues" evidence="1">
    <location>
        <begin position="762"/>
        <end position="777"/>
    </location>
</feature>
<evidence type="ECO:0000313" key="3">
    <source>
        <dbReference type="Proteomes" id="UP000790347"/>
    </source>
</evidence>
<reference evidence="2" key="1">
    <citation type="submission" date="2013-05" db="EMBL/GenBank/DDBJ databases">
        <authorList>
            <person name="Yim A.K.Y."/>
            <person name="Chan T.F."/>
            <person name="Ji K.M."/>
            <person name="Liu X.Y."/>
            <person name="Zhou J.W."/>
            <person name="Li R.Q."/>
            <person name="Yang K.Y."/>
            <person name="Li J."/>
            <person name="Li M."/>
            <person name="Law P.T.W."/>
            <person name="Wu Y.L."/>
            <person name="Cai Z.L."/>
            <person name="Qin H."/>
            <person name="Bao Y."/>
            <person name="Leung R.K.K."/>
            <person name="Ng P.K.S."/>
            <person name="Zou J."/>
            <person name="Zhong X.J."/>
            <person name="Ran P.X."/>
            <person name="Zhong N.S."/>
            <person name="Liu Z.G."/>
            <person name="Tsui S.K.W."/>
        </authorList>
    </citation>
    <scope>NUCLEOTIDE SEQUENCE</scope>
    <source>
        <strain evidence="2">Derf</strain>
        <tissue evidence="2">Whole organism</tissue>
    </source>
</reference>
<feature type="compositionally biased region" description="Polar residues" evidence="1">
    <location>
        <begin position="921"/>
        <end position="931"/>
    </location>
</feature>
<feature type="compositionally biased region" description="Low complexity" evidence="1">
    <location>
        <begin position="106"/>
        <end position="115"/>
    </location>
</feature>
<protein>
    <submittedName>
        <fullName evidence="2">Uncharacterized protein</fullName>
    </submittedName>
</protein>
<name>A0A922IBS8_DERFA</name>
<reference evidence="2" key="2">
    <citation type="journal article" date="2022" name="Res Sq">
        <title>Comparative Genomics Reveals Insights into the Divergent Evolution of Astigmatic Mites and Household Pest Adaptations.</title>
        <authorList>
            <person name="Xiong Q."/>
            <person name="Wan A.T.-Y."/>
            <person name="Liu X.-Y."/>
            <person name="Fung C.S.-H."/>
            <person name="Xiao X."/>
            <person name="Malainual N."/>
            <person name="Hou J."/>
            <person name="Wang L."/>
            <person name="Wang M."/>
            <person name="Yang K."/>
            <person name="Cui Y."/>
            <person name="Leung E."/>
            <person name="Nong W."/>
            <person name="Shin S.-K."/>
            <person name="Au S."/>
            <person name="Jeong K.Y."/>
            <person name="Chew F.T."/>
            <person name="Hui J."/>
            <person name="Leung T.F."/>
            <person name="Tungtrongchitr A."/>
            <person name="Zhong N."/>
            <person name="Liu Z."/>
            <person name="Tsui S."/>
        </authorList>
    </citation>
    <scope>NUCLEOTIDE SEQUENCE</scope>
    <source>
        <strain evidence="2">Derf</strain>
        <tissue evidence="2">Whole organism</tissue>
    </source>
</reference>
<accession>A0A922IBS8</accession>
<feature type="region of interest" description="Disordered" evidence="1">
    <location>
        <begin position="97"/>
        <end position="119"/>
    </location>
</feature>
<feature type="compositionally biased region" description="Low complexity" evidence="1">
    <location>
        <begin position="298"/>
        <end position="354"/>
    </location>
</feature>
<feature type="compositionally biased region" description="Pro residues" evidence="1">
    <location>
        <begin position="259"/>
        <end position="272"/>
    </location>
</feature>
<feature type="compositionally biased region" description="Low complexity" evidence="1">
    <location>
        <begin position="633"/>
        <end position="678"/>
    </location>
</feature>
<feature type="compositionally biased region" description="Low complexity" evidence="1">
    <location>
        <begin position="273"/>
        <end position="290"/>
    </location>
</feature>
<keyword evidence="3" id="KW-1185">Reference proteome</keyword>
<feature type="compositionally biased region" description="Low complexity" evidence="1">
    <location>
        <begin position="397"/>
        <end position="410"/>
    </location>
</feature>
<feature type="region of interest" description="Disordered" evidence="1">
    <location>
        <begin position="439"/>
        <end position="563"/>
    </location>
</feature>
<feature type="compositionally biased region" description="Low complexity" evidence="1">
    <location>
        <begin position="781"/>
        <end position="791"/>
    </location>
</feature>